<evidence type="ECO:0000313" key="1">
    <source>
        <dbReference type="EMBL" id="KIP07557.1"/>
    </source>
</evidence>
<reference evidence="1 2" key="1">
    <citation type="journal article" date="2014" name="PLoS Genet.">
        <title>Analysis of the Phlebiopsis gigantea genome, transcriptome and secretome provides insight into its pioneer colonization strategies of wood.</title>
        <authorList>
            <person name="Hori C."/>
            <person name="Ishida T."/>
            <person name="Igarashi K."/>
            <person name="Samejima M."/>
            <person name="Suzuki H."/>
            <person name="Master E."/>
            <person name="Ferreira P."/>
            <person name="Ruiz-Duenas F.J."/>
            <person name="Held B."/>
            <person name="Canessa P."/>
            <person name="Larrondo L.F."/>
            <person name="Schmoll M."/>
            <person name="Druzhinina I.S."/>
            <person name="Kubicek C.P."/>
            <person name="Gaskell J.A."/>
            <person name="Kersten P."/>
            <person name="St John F."/>
            <person name="Glasner J."/>
            <person name="Sabat G."/>
            <person name="Splinter BonDurant S."/>
            <person name="Syed K."/>
            <person name="Yadav J."/>
            <person name="Mgbeahuruike A.C."/>
            <person name="Kovalchuk A."/>
            <person name="Asiegbu F.O."/>
            <person name="Lackner G."/>
            <person name="Hoffmeister D."/>
            <person name="Rencoret J."/>
            <person name="Gutierrez A."/>
            <person name="Sun H."/>
            <person name="Lindquist E."/>
            <person name="Barry K."/>
            <person name="Riley R."/>
            <person name="Grigoriev I.V."/>
            <person name="Henrissat B."/>
            <person name="Kues U."/>
            <person name="Berka R.M."/>
            <person name="Martinez A.T."/>
            <person name="Covert S.F."/>
            <person name="Blanchette R.A."/>
            <person name="Cullen D."/>
        </authorList>
    </citation>
    <scope>NUCLEOTIDE SEQUENCE [LARGE SCALE GENOMIC DNA]</scope>
    <source>
        <strain evidence="1 2">11061_1 CR5-6</strain>
    </source>
</reference>
<evidence type="ECO:0008006" key="3">
    <source>
        <dbReference type="Google" id="ProtNLM"/>
    </source>
</evidence>
<dbReference type="Proteomes" id="UP000053257">
    <property type="component" value="Unassembled WGS sequence"/>
</dbReference>
<dbReference type="InterPro" id="IPR032675">
    <property type="entry name" value="LRR_dom_sf"/>
</dbReference>
<dbReference type="HOGENOM" id="CLU_021164_0_2_1"/>
<organism evidence="1 2">
    <name type="scientific">Phlebiopsis gigantea (strain 11061_1 CR5-6)</name>
    <name type="common">White-rot fungus</name>
    <name type="synonym">Peniophora gigantea</name>
    <dbReference type="NCBI Taxonomy" id="745531"/>
    <lineage>
        <taxon>Eukaryota</taxon>
        <taxon>Fungi</taxon>
        <taxon>Dikarya</taxon>
        <taxon>Basidiomycota</taxon>
        <taxon>Agaricomycotina</taxon>
        <taxon>Agaricomycetes</taxon>
        <taxon>Polyporales</taxon>
        <taxon>Phanerochaetaceae</taxon>
        <taxon>Phlebiopsis</taxon>
    </lineage>
</organism>
<gene>
    <name evidence="1" type="ORF">PHLGIDRAFT_414715</name>
</gene>
<keyword evidence="2" id="KW-1185">Reference proteome</keyword>
<accession>A0A0C3S8N3</accession>
<dbReference type="STRING" id="745531.A0A0C3S8N3"/>
<dbReference type="EMBL" id="KN840495">
    <property type="protein sequence ID" value="KIP07557.1"/>
    <property type="molecule type" value="Genomic_DNA"/>
</dbReference>
<dbReference type="Gene3D" id="3.80.10.10">
    <property type="entry name" value="Ribonuclease Inhibitor"/>
    <property type="match status" value="1"/>
</dbReference>
<dbReference type="SUPFAM" id="SSF52047">
    <property type="entry name" value="RNI-like"/>
    <property type="match status" value="1"/>
</dbReference>
<name>A0A0C3S8N3_PHLG1</name>
<dbReference type="AlphaFoldDB" id="A0A0C3S8N3"/>
<sequence>MHRCLEVSEILRAVFEALEPPVTTDSNFKLNKGPLSAASRVCKGFFEPASNVLWRSIPSFSCLIRCLPPDTLEIRGTTKFRLIRVPVEDEWSQFIKHNRRVKRLRWTTFAGATNVFKVIRMSLSASLVLPNLEIIEIASVKSGEEAYLPMFLGPSLRQVRVLYTLDSDMICAILAHIQHSSPHLRSLELSSCPLTGLLILPQFRKLEHFQLTDYTTASSAPGASPLVTIPPFSNSSALKSLKIPIPQWFTASPLDLSSLPSLTHLHLRSAIDSQSLNNLLNVNITALTCLDLQLDFDFPSEDPDFLNQVLRVISQHQNLEFLLVYIEENDLHRPIPATLELENLFPLHNLRHLEVHLLEPNLRLDLFPQLSRAWPHLEHFSVQTSYISETLSPPLEALALCATHLPNLKYLELELDATIIPEPTLIRSMNKIVIQLGFSPIAEGTWAQAAAYISSVYPHANLVHDFESDDDSDNSDDEAARHWSNVQDLLPTLASVRETERRILEETTCRPDTDVACS</sequence>
<evidence type="ECO:0000313" key="2">
    <source>
        <dbReference type="Proteomes" id="UP000053257"/>
    </source>
</evidence>
<protein>
    <recommendedName>
        <fullName evidence="3">F-box domain-containing protein</fullName>
    </recommendedName>
</protein>
<dbReference type="OrthoDB" id="2804406at2759"/>
<proteinExistence type="predicted"/>